<dbReference type="STRING" id="1123010.SAMN02745724_02047"/>
<proteinExistence type="predicted"/>
<dbReference type="InterPro" id="IPR036514">
    <property type="entry name" value="SGNH_hydro_sf"/>
</dbReference>
<dbReference type="InterPro" id="IPR000601">
    <property type="entry name" value="PKD_dom"/>
</dbReference>
<accession>A0A1I1KJI5</accession>
<dbReference type="InterPro" id="IPR035986">
    <property type="entry name" value="PKD_dom_sf"/>
</dbReference>
<dbReference type="CDD" id="cd00146">
    <property type="entry name" value="PKD"/>
    <property type="match status" value="1"/>
</dbReference>
<keyword evidence="3" id="KW-1185">Reference proteome</keyword>
<feature type="domain" description="PKD" evidence="1">
    <location>
        <begin position="315"/>
        <end position="386"/>
    </location>
</feature>
<dbReference type="GO" id="GO:0016788">
    <property type="term" value="F:hydrolase activity, acting on ester bonds"/>
    <property type="evidence" value="ECO:0007669"/>
    <property type="project" value="UniProtKB-ARBA"/>
</dbReference>
<dbReference type="Gene3D" id="2.60.40.10">
    <property type="entry name" value="Immunoglobulins"/>
    <property type="match status" value="4"/>
</dbReference>
<organism evidence="2 3">
    <name type="scientific">Pseudoalteromonas denitrificans DSM 6059</name>
    <dbReference type="NCBI Taxonomy" id="1123010"/>
    <lineage>
        <taxon>Bacteria</taxon>
        <taxon>Pseudomonadati</taxon>
        <taxon>Pseudomonadota</taxon>
        <taxon>Gammaproteobacteria</taxon>
        <taxon>Alteromonadales</taxon>
        <taxon>Pseudoalteromonadaceae</taxon>
        <taxon>Pseudoalteromonas</taxon>
    </lineage>
</organism>
<dbReference type="SUPFAM" id="SSF49265">
    <property type="entry name" value="Fibronectin type III"/>
    <property type="match status" value="1"/>
</dbReference>
<dbReference type="EMBL" id="FOLO01000012">
    <property type="protein sequence ID" value="SFC58838.1"/>
    <property type="molecule type" value="Genomic_DNA"/>
</dbReference>
<evidence type="ECO:0000313" key="2">
    <source>
        <dbReference type="EMBL" id="SFC58838.1"/>
    </source>
</evidence>
<dbReference type="SUPFAM" id="SSF49299">
    <property type="entry name" value="PKD domain"/>
    <property type="match status" value="1"/>
</dbReference>
<protein>
    <recommendedName>
        <fullName evidence="1">PKD domain-containing protein</fullName>
    </recommendedName>
</protein>
<dbReference type="Pfam" id="PF18911">
    <property type="entry name" value="PKD_4"/>
    <property type="match status" value="1"/>
</dbReference>
<dbReference type="InterPro" id="IPR036116">
    <property type="entry name" value="FN3_sf"/>
</dbReference>
<reference evidence="2 3" key="1">
    <citation type="submission" date="2016-10" db="EMBL/GenBank/DDBJ databases">
        <authorList>
            <person name="de Groot N.N."/>
        </authorList>
    </citation>
    <scope>NUCLEOTIDE SEQUENCE [LARGE SCALE GENOMIC DNA]</scope>
    <source>
        <strain evidence="2 3">DSM 6059</strain>
    </source>
</reference>
<dbReference type="RefSeq" id="WP_091983360.1">
    <property type="nucleotide sequence ID" value="NZ_FOLO01000012.1"/>
</dbReference>
<dbReference type="OrthoDB" id="7783360at2"/>
<sequence length="1349" mass="151252">MLSHTMFKKLVIKVFVVLVTLIMPNSILASPTVTNDVRAVFVGHSLINYDMPYILQQLTQDAQNLTMQNAVQVMNGAPLRYNWDFCTESSFTGQWPPESFACDAIEAGTVQGAYNTLIVTDANNSIHSNHEWNHPQLHINNFLELMKNKDPQSRAFFYTSWEALDYHTGEWTDAIAFELAEYEEIIAQAKQISADLGRHAEFELIPANLALRELILQIESGQISGLSQRADIFADNVHMNNLGNYFMANVVFSAIFKRSPVGLTNQVNAKNGVNIHVDSVLAQQLQALAWQVVSNYYSDDGQVNQAPNGEIIAPLGTQTITKGSHLTFSALASDPDSDEALTYLWDFDGVAPVQTSLTSSSILFDQVGVFDIQFLVTDSLGLSDTTPAIIQIMVEDDSSIDISPNEKSALGVNLTGLSYWSTQWMMLDVMKQASNGNGEIWATSNAQTYVFNTGHQSRLDLDDQGWPKALPPSDDPDFHFVSTIIYQDNQDYAVGEYVVLYEGEGELNYNGATKITNKSSKGRDIVQLNENAHFHLQIRQTDPHKTGNHLRNIRIIVPGGICGTAPTAYSQEASDCVQASDFNRFEQIYRHQNFHPLFLEDMKKYRSIRFMQMMNTNVSEQYTWSDRAKFDFASWAMPEGSPLELAIDLANKTQAEPWLNVPARVDDDYMRQYARLVKNTLDTHLNVIIELGNEVWNNAYPYNQDANWMEQQGRLLWPGANVSSFEFRLNYYGKRTSDMCEIFKQEFAEQANRVKCTVASQGGNVWVGEQILECKLWAEQNNGQNCAVNIDSLAIGPYFGGYLYQDKFVPLLKEWADEGVLGLTKLFDEINSGILRDLTYDPTEPDWVQAPIGGALLQTKGFIEQNKLLANRFGLKLTAYEGGQHLTFAGNLAGDRSSINDNIFIAGNRVQAMGDAFNTHFHDWKNAGGSLYMVFESTAKWGAFGAFPLKEYQQQPMNETPKLASTLAFIDSNPCWWEGCDRMTHHYGKVQIDDLPDVPQVGSISLTSEVRLDSWGVALSWSEIDGVQYYQIFRDDVFVGHTNADIHIFNNDWLELHREYHFQIKAVDSNDNVIAESNILTSLAGDSIAPTQVTGLSAIFNGQYGFELNWTASIDAGGVNVYVIYRNGEPFTNVTETRLVDDWPPQGAVTYQVFAHDTVGNISQGSDIITAQIPSTEFLISAMTRPENRGVALNWSFTHSDIKYFKIFRDNVFVGHTNADGTHFNNDWLELGIDYFFVVIAVDEQGNIILESNTVSLQAGDSQAPSKPENLKVTFDGAYGFNISWNESSDNTGVDYYKIKRNGEDYTTRNSTQLIDEWPPEGDVSYQIFAVDKYHNISPASVIVTGSRP</sequence>
<evidence type="ECO:0000259" key="1">
    <source>
        <dbReference type="Pfam" id="PF18911"/>
    </source>
</evidence>
<name>A0A1I1KJI5_9GAMM</name>
<gene>
    <name evidence="2" type="ORF">SAMN02745724_02047</name>
</gene>
<evidence type="ECO:0000313" key="3">
    <source>
        <dbReference type="Proteomes" id="UP000198862"/>
    </source>
</evidence>
<dbReference type="Proteomes" id="UP000198862">
    <property type="component" value="Unassembled WGS sequence"/>
</dbReference>
<dbReference type="Gene3D" id="3.40.50.1110">
    <property type="entry name" value="SGNH hydrolase"/>
    <property type="match status" value="1"/>
</dbReference>
<dbReference type="InterPro" id="IPR013783">
    <property type="entry name" value="Ig-like_fold"/>
</dbReference>